<keyword evidence="4 5" id="KW-0472">Membrane</keyword>
<keyword evidence="2 5" id="KW-0812">Transmembrane</keyword>
<evidence type="ECO:0000313" key="6">
    <source>
        <dbReference type="Proteomes" id="UP000492821"/>
    </source>
</evidence>
<evidence type="ECO:0000256" key="3">
    <source>
        <dbReference type="ARBA" id="ARBA00022989"/>
    </source>
</evidence>
<reference evidence="6" key="1">
    <citation type="journal article" date="2013" name="Genetics">
        <title>The draft genome and transcriptome of Panagrellus redivivus are shaped by the harsh demands of a free-living lifestyle.</title>
        <authorList>
            <person name="Srinivasan J."/>
            <person name="Dillman A.R."/>
            <person name="Macchietto M.G."/>
            <person name="Heikkinen L."/>
            <person name="Lakso M."/>
            <person name="Fracchia K.M."/>
            <person name="Antoshechkin I."/>
            <person name="Mortazavi A."/>
            <person name="Wong G."/>
            <person name="Sternberg P.W."/>
        </authorList>
    </citation>
    <scope>NUCLEOTIDE SEQUENCE [LARGE SCALE GENOMIC DNA]</scope>
    <source>
        <strain evidence="6">MT8872</strain>
    </source>
</reference>
<dbReference type="PANTHER" id="PTHR12479">
    <property type="entry name" value="LYSOSOMAL-ASSOCIATED TRANSMEMBRANE PROTEIN"/>
    <property type="match status" value="1"/>
</dbReference>
<evidence type="ECO:0000256" key="2">
    <source>
        <dbReference type="ARBA" id="ARBA00022692"/>
    </source>
</evidence>
<feature type="transmembrane region" description="Helical" evidence="5">
    <location>
        <begin position="103"/>
        <end position="129"/>
    </location>
</feature>
<dbReference type="AlphaFoldDB" id="A0A7E4VIQ4"/>
<evidence type="ECO:0000313" key="7">
    <source>
        <dbReference type="WBParaSite" id="Pan_g20679.t1"/>
    </source>
</evidence>
<organism evidence="6 7">
    <name type="scientific">Panagrellus redivivus</name>
    <name type="common">Microworm</name>
    <dbReference type="NCBI Taxonomy" id="6233"/>
    <lineage>
        <taxon>Eukaryota</taxon>
        <taxon>Metazoa</taxon>
        <taxon>Ecdysozoa</taxon>
        <taxon>Nematoda</taxon>
        <taxon>Chromadorea</taxon>
        <taxon>Rhabditida</taxon>
        <taxon>Tylenchina</taxon>
        <taxon>Panagrolaimomorpha</taxon>
        <taxon>Panagrolaimoidea</taxon>
        <taxon>Panagrolaimidae</taxon>
        <taxon>Panagrellus</taxon>
    </lineage>
</organism>
<name>A0A7E4VIQ4_PANRE</name>
<dbReference type="Proteomes" id="UP000492821">
    <property type="component" value="Unassembled WGS sequence"/>
</dbReference>
<evidence type="ECO:0000256" key="5">
    <source>
        <dbReference type="SAM" id="Phobius"/>
    </source>
</evidence>
<reference evidence="7" key="2">
    <citation type="submission" date="2020-10" db="UniProtKB">
        <authorList>
            <consortium name="WormBaseParasite"/>
        </authorList>
    </citation>
    <scope>IDENTIFICATION</scope>
</reference>
<evidence type="ECO:0000256" key="4">
    <source>
        <dbReference type="ARBA" id="ARBA00023136"/>
    </source>
</evidence>
<dbReference type="GO" id="GO:0012505">
    <property type="term" value="C:endomembrane system"/>
    <property type="evidence" value="ECO:0007669"/>
    <property type="project" value="UniProtKB-SubCell"/>
</dbReference>
<protein>
    <submittedName>
        <fullName evidence="7">MARVEL domain-containing protein</fullName>
    </submittedName>
</protein>
<feature type="transmembrane region" description="Helical" evidence="5">
    <location>
        <begin position="77"/>
        <end position="96"/>
    </location>
</feature>
<sequence length="283" mass="31585">MTSAPSVSHWPFDALTSDPTYFDPNDSKYRCCCQQCHAVTGVRVIAGLICVTVLMELWRLGWFALSTLASDSGVVSSVSQLLVGIFLALTIIYALWRENAAFLLPYLLLQVVGLATGLVILFALLYITLTNDESTMRSFLEPGYGSEISSADSSSMGWLMVTSCIVVIALQIWLISIVFACWRYFRDKHAYGFTKGYHSYIVLRPPFVLDGDSRRTRGNDTTIIQGLLRSVSADELTQSETRRPMRYRSHSTYITTRTTNNQTGPKLSSISYDCSTKKTVFIA</sequence>
<accession>A0A7E4VIQ4</accession>
<dbReference type="PANTHER" id="PTHR12479:SF16">
    <property type="entry name" value="CONSERVED PLASMA MEMBRANE PROTEIN"/>
    <property type="match status" value="1"/>
</dbReference>
<keyword evidence="3 5" id="KW-1133">Transmembrane helix</keyword>
<feature type="transmembrane region" description="Helical" evidence="5">
    <location>
        <begin position="158"/>
        <end position="185"/>
    </location>
</feature>
<dbReference type="WBParaSite" id="Pan_g20679.t1">
    <property type="protein sequence ID" value="Pan_g20679.t1"/>
    <property type="gene ID" value="Pan_g20679"/>
</dbReference>
<feature type="transmembrane region" description="Helical" evidence="5">
    <location>
        <begin position="44"/>
        <end position="65"/>
    </location>
</feature>
<dbReference type="InterPro" id="IPR051115">
    <property type="entry name" value="LAPTM_transporter"/>
</dbReference>
<comment type="subcellular location">
    <subcellularLocation>
        <location evidence="1">Endomembrane system</location>
        <topology evidence="1">Multi-pass membrane protein</topology>
    </subcellularLocation>
</comment>
<proteinExistence type="predicted"/>
<evidence type="ECO:0000256" key="1">
    <source>
        <dbReference type="ARBA" id="ARBA00004127"/>
    </source>
</evidence>
<dbReference type="GO" id="GO:0005765">
    <property type="term" value="C:lysosomal membrane"/>
    <property type="evidence" value="ECO:0007669"/>
    <property type="project" value="TreeGrafter"/>
</dbReference>
<keyword evidence="6" id="KW-1185">Reference proteome</keyword>